<comment type="caution">
    <text evidence="6">The sequence shown here is derived from an EMBL/GenBank/DDBJ whole genome shotgun (WGS) entry which is preliminary data.</text>
</comment>
<dbReference type="AlphaFoldDB" id="A0A8J6J559"/>
<dbReference type="GO" id="GO:0032993">
    <property type="term" value="C:protein-DNA complex"/>
    <property type="evidence" value="ECO:0007669"/>
    <property type="project" value="TreeGrafter"/>
</dbReference>
<dbReference type="InterPro" id="IPR005119">
    <property type="entry name" value="LysR_subst-bd"/>
</dbReference>
<evidence type="ECO:0000256" key="2">
    <source>
        <dbReference type="ARBA" id="ARBA00023015"/>
    </source>
</evidence>
<dbReference type="PROSITE" id="PS50931">
    <property type="entry name" value="HTH_LYSR"/>
    <property type="match status" value="1"/>
</dbReference>
<feature type="domain" description="HTH lysR-type" evidence="5">
    <location>
        <begin position="1"/>
        <end position="51"/>
    </location>
</feature>
<keyword evidence="3" id="KW-0238">DNA-binding</keyword>
<dbReference type="InterPro" id="IPR000847">
    <property type="entry name" value="LysR_HTH_N"/>
</dbReference>
<evidence type="ECO:0000256" key="1">
    <source>
        <dbReference type="ARBA" id="ARBA00009437"/>
    </source>
</evidence>
<dbReference type="Pfam" id="PF00126">
    <property type="entry name" value="HTH_1"/>
    <property type="match status" value="1"/>
</dbReference>
<evidence type="ECO:0000313" key="6">
    <source>
        <dbReference type="EMBL" id="MBC5732911.1"/>
    </source>
</evidence>
<dbReference type="EMBL" id="JACOPP010000003">
    <property type="protein sequence ID" value="MBC5732911.1"/>
    <property type="molecule type" value="Genomic_DNA"/>
</dbReference>
<dbReference type="InterPro" id="IPR036388">
    <property type="entry name" value="WH-like_DNA-bd_sf"/>
</dbReference>
<evidence type="ECO:0000259" key="5">
    <source>
        <dbReference type="PROSITE" id="PS50931"/>
    </source>
</evidence>
<sequence length="281" mass="31854">MILKAAEMGNITRVAAELGYTQSGISHIISRVEQEFHQIIFARSNEGIIVLPAAVPFLALMRQTVEAEDLLYKAARYDSSDTIRLSVLPTVATAWASQLLVDFSKNFPKFHFEIWEKKDYIDIVNDLKADTSDIGFINDISSQNLLFYPCYEDRYYVVFPREHALASLDEIGIEQIAQGPIILPEEAVQHKYLKNHLLKPDAPADPVFSSRKPIDDWMTLSMVEQGYGISVVPGLYLYRHRYSLHARPLKEGYSRVMGLCTRKEKKTPWRSARSSPSPASG</sequence>
<comment type="similarity">
    <text evidence="1">Belongs to the LysR transcriptional regulatory family.</text>
</comment>
<gene>
    <name evidence="6" type="ORF">H8S57_04110</name>
</gene>
<dbReference type="PANTHER" id="PTHR30346:SF0">
    <property type="entry name" value="HCA OPERON TRANSCRIPTIONAL ACTIVATOR HCAR"/>
    <property type="match status" value="1"/>
</dbReference>
<dbReference type="CDD" id="cd05466">
    <property type="entry name" value="PBP2_LTTR_substrate"/>
    <property type="match status" value="1"/>
</dbReference>
<accession>A0A8J6J559</accession>
<evidence type="ECO:0000313" key="7">
    <source>
        <dbReference type="Proteomes" id="UP000661435"/>
    </source>
</evidence>
<keyword evidence="7" id="KW-1185">Reference proteome</keyword>
<protein>
    <submittedName>
        <fullName evidence="6">LysR family transcriptional regulator</fullName>
    </submittedName>
</protein>
<keyword evidence="2" id="KW-0805">Transcription regulation</keyword>
<dbReference type="SUPFAM" id="SSF46785">
    <property type="entry name" value="Winged helix' DNA-binding domain"/>
    <property type="match status" value="1"/>
</dbReference>
<name>A0A8J6J559_9FIRM</name>
<dbReference type="Gene3D" id="3.40.190.290">
    <property type="match status" value="1"/>
</dbReference>
<dbReference type="Pfam" id="PF03466">
    <property type="entry name" value="LysR_substrate"/>
    <property type="match status" value="1"/>
</dbReference>
<evidence type="ECO:0000256" key="3">
    <source>
        <dbReference type="ARBA" id="ARBA00023125"/>
    </source>
</evidence>
<dbReference type="Proteomes" id="UP000661435">
    <property type="component" value="Unassembled WGS sequence"/>
</dbReference>
<dbReference type="RefSeq" id="WP_186906806.1">
    <property type="nucleotide sequence ID" value="NZ_JACOPP010000003.1"/>
</dbReference>
<organism evidence="6 7">
    <name type="scientific">Lawsonibacter hominis</name>
    <dbReference type="NCBI Taxonomy" id="2763053"/>
    <lineage>
        <taxon>Bacteria</taxon>
        <taxon>Bacillati</taxon>
        <taxon>Bacillota</taxon>
        <taxon>Clostridia</taxon>
        <taxon>Eubacteriales</taxon>
        <taxon>Oscillospiraceae</taxon>
        <taxon>Lawsonibacter</taxon>
    </lineage>
</organism>
<proteinExistence type="inferred from homology"/>
<evidence type="ECO:0000256" key="4">
    <source>
        <dbReference type="ARBA" id="ARBA00023163"/>
    </source>
</evidence>
<keyword evidence="4" id="KW-0804">Transcription</keyword>
<reference evidence="6" key="1">
    <citation type="submission" date="2020-08" db="EMBL/GenBank/DDBJ databases">
        <title>Genome public.</title>
        <authorList>
            <person name="Liu C."/>
            <person name="Sun Q."/>
        </authorList>
    </citation>
    <scope>NUCLEOTIDE SEQUENCE</scope>
    <source>
        <strain evidence="6">NSJ-51</strain>
    </source>
</reference>
<dbReference type="PANTHER" id="PTHR30346">
    <property type="entry name" value="TRANSCRIPTIONAL DUAL REGULATOR HCAR-RELATED"/>
    <property type="match status" value="1"/>
</dbReference>
<dbReference type="InterPro" id="IPR036390">
    <property type="entry name" value="WH_DNA-bd_sf"/>
</dbReference>
<dbReference type="Gene3D" id="1.10.10.10">
    <property type="entry name" value="Winged helix-like DNA-binding domain superfamily/Winged helix DNA-binding domain"/>
    <property type="match status" value="1"/>
</dbReference>
<dbReference type="GO" id="GO:0003677">
    <property type="term" value="F:DNA binding"/>
    <property type="evidence" value="ECO:0007669"/>
    <property type="project" value="UniProtKB-KW"/>
</dbReference>
<dbReference type="SUPFAM" id="SSF53850">
    <property type="entry name" value="Periplasmic binding protein-like II"/>
    <property type="match status" value="1"/>
</dbReference>
<dbReference type="GO" id="GO:0003700">
    <property type="term" value="F:DNA-binding transcription factor activity"/>
    <property type="evidence" value="ECO:0007669"/>
    <property type="project" value="InterPro"/>
</dbReference>